<proteinExistence type="predicted"/>
<dbReference type="AlphaFoldDB" id="A0A376LPX5"/>
<dbReference type="Pfam" id="PF24085">
    <property type="entry name" value="DUF7370"/>
    <property type="match status" value="1"/>
</dbReference>
<dbReference type="EMBL" id="UGAB01000002">
    <property type="protein sequence ID" value="STF46243.1"/>
    <property type="molecule type" value="Genomic_DNA"/>
</dbReference>
<reference evidence="1 2" key="1">
    <citation type="submission" date="2018-06" db="EMBL/GenBank/DDBJ databases">
        <authorList>
            <consortium name="Pathogen Informatics"/>
            <person name="Doyle S."/>
        </authorList>
    </citation>
    <scope>NUCLEOTIDE SEQUENCE [LARGE SCALE GENOMIC DNA]</scope>
    <source>
        <strain evidence="1 2">NCTC7928</strain>
    </source>
</reference>
<evidence type="ECO:0000313" key="1">
    <source>
        <dbReference type="EMBL" id="STF46243.1"/>
    </source>
</evidence>
<organism evidence="1 2">
    <name type="scientific">Escherichia coli</name>
    <dbReference type="NCBI Taxonomy" id="562"/>
    <lineage>
        <taxon>Bacteria</taxon>
        <taxon>Pseudomonadati</taxon>
        <taxon>Pseudomonadota</taxon>
        <taxon>Gammaproteobacteria</taxon>
        <taxon>Enterobacterales</taxon>
        <taxon>Enterobacteriaceae</taxon>
        <taxon>Escherichia</taxon>
    </lineage>
</organism>
<dbReference type="Proteomes" id="UP000254877">
    <property type="component" value="Unassembled WGS sequence"/>
</dbReference>
<protein>
    <recommendedName>
        <fullName evidence="3">Gp11</fullName>
    </recommendedName>
</protein>
<accession>A0A376LPX5</accession>
<evidence type="ECO:0008006" key="3">
    <source>
        <dbReference type="Google" id="ProtNLM"/>
    </source>
</evidence>
<dbReference type="RefSeq" id="WP_001530152.1">
    <property type="nucleotide sequence ID" value="NZ_BFLU01000005.1"/>
</dbReference>
<sequence length="128" mass="14236">MVTTQQAREYLESQGIEIPDVVLSLLVEQANSVNECLDANYPSSTATLIQLYLIGLLGLSQADKYVSSQTGPNGASQSYRYVDFNKRWKAAYSLLYSLDKHHCTAELIPPDPENTAHAGLWIGKSRRM</sequence>
<evidence type="ECO:0000313" key="2">
    <source>
        <dbReference type="Proteomes" id="UP000254877"/>
    </source>
</evidence>
<dbReference type="InterPro" id="IPR055794">
    <property type="entry name" value="DUF7370"/>
</dbReference>
<name>A0A376LPX5_ECOLX</name>
<gene>
    <name evidence="1" type="ORF">NCTC7928_07045</name>
</gene>